<keyword evidence="2" id="KW-1185">Reference proteome</keyword>
<sequence>MTRQRWAPTQATDCSISPQNSLVSFITTRFMDAPARGAVRSVARPTDGATIVHPEEDS</sequence>
<dbReference type="KEGG" id="bcv:Bcav_0305"/>
<evidence type="ECO:0000313" key="2">
    <source>
        <dbReference type="Proteomes" id="UP000007962"/>
    </source>
</evidence>
<dbReference type="STRING" id="471853.Bcav_0305"/>
<evidence type="ECO:0000313" key="1">
    <source>
        <dbReference type="EMBL" id="ACQ78569.1"/>
    </source>
</evidence>
<dbReference type="AlphaFoldDB" id="C5BWB1"/>
<gene>
    <name evidence="1" type="ordered locus">Bcav_0305</name>
</gene>
<proteinExistence type="predicted"/>
<name>C5BWB1_BEUC1</name>
<dbReference type="EMBL" id="CP001618">
    <property type="protein sequence ID" value="ACQ78569.1"/>
    <property type="molecule type" value="Genomic_DNA"/>
</dbReference>
<protein>
    <submittedName>
        <fullName evidence="1">Uncharacterized protein</fullName>
    </submittedName>
</protein>
<dbReference type="Proteomes" id="UP000007962">
    <property type="component" value="Chromosome"/>
</dbReference>
<reference evidence="1 2" key="1">
    <citation type="journal article" date="2009" name="Stand. Genomic Sci.">
        <title>Complete genome sequence of Beutenbergia cavernae type strain (HKI 0122).</title>
        <authorList>
            <person name="Land M."/>
            <person name="Pukall R."/>
            <person name="Abt B."/>
            <person name="Goker M."/>
            <person name="Rohde M."/>
            <person name="Glavina Del Rio T."/>
            <person name="Tice H."/>
            <person name="Copeland A."/>
            <person name="Cheng J.F."/>
            <person name="Lucas S."/>
            <person name="Chen F."/>
            <person name="Nolan M."/>
            <person name="Bruce D."/>
            <person name="Goodwin L."/>
            <person name="Pitluck S."/>
            <person name="Ivanova N."/>
            <person name="Mavromatis K."/>
            <person name="Ovchinnikova G."/>
            <person name="Pati A."/>
            <person name="Chen A."/>
            <person name="Palaniappan K."/>
            <person name="Hauser L."/>
            <person name="Chang Y.J."/>
            <person name="Jefferies C.C."/>
            <person name="Saunders E."/>
            <person name="Brettin T."/>
            <person name="Detter J.C."/>
            <person name="Han C."/>
            <person name="Chain P."/>
            <person name="Bristow J."/>
            <person name="Eisen J.A."/>
            <person name="Markowitz V."/>
            <person name="Hugenholtz P."/>
            <person name="Kyrpides N.C."/>
            <person name="Klenk H.P."/>
            <person name="Lapidus A."/>
        </authorList>
    </citation>
    <scope>NUCLEOTIDE SEQUENCE [LARGE SCALE GENOMIC DNA]</scope>
    <source>
        <strain evidence="2">ATCC BAA-8 / DSM 12333 / NBRC 16432</strain>
    </source>
</reference>
<dbReference type="HOGENOM" id="CLU_2970139_0_0_11"/>
<organism evidence="1 2">
    <name type="scientific">Beutenbergia cavernae (strain ATCC BAA-8 / DSM 12333 / CCUG 43141 / JCM 11478 / NBRC 16432 / NCIMB 13614 / HKI 0122)</name>
    <dbReference type="NCBI Taxonomy" id="471853"/>
    <lineage>
        <taxon>Bacteria</taxon>
        <taxon>Bacillati</taxon>
        <taxon>Actinomycetota</taxon>
        <taxon>Actinomycetes</taxon>
        <taxon>Micrococcales</taxon>
        <taxon>Beutenbergiaceae</taxon>
        <taxon>Beutenbergia</taxon>
    </lineage>
</organism>
<accession>C5BWB1</accession>